<organism evidence="2">
    <name type="scientific">Zea mays</name>
    <name type="common">Maize</name>
    <dbReference type="NCBI Taxonomy" id="4577"/>
    <lineage>
        <taxon>Eukaryota</taxon>
        <taxon>Viridiplantae</taxon>
        <taxon>Streptophyta</taxon>
        <taxon>Embryophyta</taxon>
        <taxon>Tracheophyta</taxon>
        <taxon>Spermatophyta</taxon>
        <taxon>Magnoliopsida</taxon>
        <taxon>Liliopsida</taxon>
        <taxon>Poales</taxon>
        <taxon>Poaceae</taxon>
        <taxon>PACMAD clade</taxon>
        <taxon>Panicoideae</taxon>
        <taxon>Andropogonodae</taxon>
        <taxon>Andropogoneae</taxon>
        <taxon>Tripsacinae</taxon>
        <taxon>Zea</taxon>
    </lineage>
</organism>
<feature type="region of interest" description="Disordered" evidence="1">
    <location>
        <begin position="81"/>
        <end position="192"/>
    </location>
</feature>
<evidence type="ECO:0000313" key="2">
    <source>
        <dbReference type="EMBL" id="ACR35171.1"/>
    </source>
</evidence>
<reference evidence="2" key="1">
    <citation type="journal article" date="2009" name="PLoS Genet.">
        <title>Sequencing, mapping, and analysis of 27,455 maize full-length cDNAs.</title>
        <authorList>
            <person name="Soderlund C."/>
            <person name="Descour A."/>
            <person name="Kudrna D."/>
            <person name="Bomhoff M."/>
            <person name="Boyd L."/>
            <person name="Currie J."/>
            <person name="Angelova A."/>
            <person name="Collura K."/>
            <person name="Wissotski M."/>
            <person name="Ashley E."/>
            <person name="Morrow D."/>
            <person name="Fernandes J."/>
            <person name="Walbot V."/>
            <person name="Yu Y."/>
        </authorList>
    </citation>
    <scope>NUCLEOTIDE SEQUENCE</scope>
    <source>
        <strain evidence="2">B73</strain>
    </source>
</reference>
<evidence type="ECO:0000256" key="1">
    <source>
        <dbReference type="SAM" id="MobiDB-lite"/>
    </source>
</evidence>
<reference evidence="2" key="2">
    <citation type="submission" date="2012-06" db="EMBL/GenBank/DDBJ databases">
        <authorList>
            <person name="Yu Y."/>
            <person name="Currie J."/>
            <person name="Lomeli R."/>
            <person name="Angelova A."/>
            <person name="Collura K."/>
            <person name="Wissotski M."/>
            <person name="Campos D."/>
            <person name="Kudrna D."/>
            <person name="Golser W."/>
            <person name="Ashely E."/>
            <person name="Descour A."/>
            <person name="Fernandes J."/>
            <person name="Soderlund C."/>
            <person name="Walbot V."/>
        </authorList>
    </citation>
    <scope>NUCLEOTIDE SEQUENCE</scope>
    <source>
        <strain evidence="2">B73</strain>
    </source>
</reference>
<feature type="compositionally biased region" description="Gly residues" evidence="1">
    <location>
        <begin position="140"/>
        <end position="150"/>
    </location>
</feature>
<sequence>MERVGEERRGRGRVVVGGGDARGGELYVESVRVGGTGRRVAVVVVNPGMQVACGGGNGMACLRLEGGAAGEVEADVARGEDECEGRGRAGGGGCEEEGEGGRGVREGEGEVGGESEAEGGRGNGGPVLHPCVGDGHGDGTRGGIGGGAAGEGELRNGAGGGEEVEGEGRGRDGGGGAQRKREAEEEEGEKRRHLRCHRSSRYCCYFTMMEGNEAEMKNESDEKC</sequence>
<protein>
    <submittedName>
        <fullName evidence="2">Uncharacterized protein</fullName>
    </submittedName>
</protein>
<proteinExistence type="evidence at transcript level"/>
<dbReference type="EMBL" id="BT084818">
    <property type="protein sequence ID" value="ACR35171.1"/>
    <property type="molecule type" value="mRNA"/>
</dbReference>
<dbReference type="AlphaFoldDB" id="C4J1X1"/>
<feature type="compositionally biased region" description="Basic and acidic residues" evidence="1">
    <location>
        <begin position="99"/>
        <end position="108"/>
    </location>
</feature>
<name>C4J1X1_MAIZE</name>
<accession>C4J1X1</accession>